<dbReference type="InterPro" id="IPR002433">
    <property type="entry name" value="Orn_de-COase"/>
</dbReference>
<dbReference type="InterPro" id="IPR022644">
    <property type="entry name" value="De-COase2_N"/>
</dbReference>
<feature type="domain" description="Orn/DAP/Arg decarboxylase 2 N-terminal" evidence="6">
    <location>
        <begin position="27"/>
        <end position="285"/>
    </location>
</feature>
<comment type="caution">
    <text evidence="7">The sequence shown here is derived from an EMBL/GenBank/DDBJ whole genome shotgun (WGS) entry which is preliminary data.</text>
</comment>
<dbReference type="RefSeq" id="WP_311424584.1">
    <property type="nucleotide sequence ID" value="NZ_JAVREH010000039.1"/>
</dbReference>
<evidence type="ECO:0000259" key="6">
    <source>
        <dbReference type="Pfam" id="PF02784"/>
    </source>
</evidence>
<organism evidence="7 8">
    <name type="scientific">Jatrophihabitans lederbergiae</name>
    <dbReference type="NCBI Taxonomy" id="3075547"/>
    <lineage>
        <taxon>Bacteria</taxon>
        <taxon>Bacillati</taxon>
        <taxon>Actinomycetota</taxon>
        <taxon>Actinomycetes</taxon>
        <taxon>Jatrophihabitantales</taxon>
        <taxon>Jatrophihabitantaceae</taxon>
        <taxon>Jatrophihabitans</taxon>
    </lineage>
</organism>
<comment type="cofactor">
    <cofactor evidence="1">
        <name>pyridoxal 5'-phosphate</name>
        <dbReference type="ChEBI" id="CHEBI:597326"/>
    </cofactor>
</comment>
<dbReference type="InterPro" id="IPR009006">
    <property type="entry name" value="Ala_racemase/Decarboxylase_C"/>
</dbReference>
<keyword evidence="8" id="KW-1185">Reference proteome</keyword>
<feature type="domain" description="Orn/DAP/Arg decarboxylase 2 C-terminal" evidence="5">
    <location>
        <begin position="21"/>
        <end position="380"/>
    </location>
</feature>
<dbReference type="SUPFAM" id="SSF51419">
    <property type="entry name" value="PLP-binding barrel"/>
    <property type="match status" value="1"/>
</dbReference>
<dbReference type="EMBL" id="JAVREH010000039">
    <property type="protein sequence ID" value="MDT0263437.1"/>
    <property type="molecule type" value="Genomic_DNA"/>
</dbReference>
<evidence type="ECO:0000259" key="5">
    <source>
        <dbReference type="Pfam" id="PF00278"/>
    </source>
</evidence>
<dbReference type="PANTHER" id="PTHR43727:SF2">
    <property type="entry name" value="GROUP IV DECARBOXYLASE"/>
    <property type="match status" value="1"/>
</dbReference>
<dbReference type="PRINTS" id="PR01179">
    <property type="entry name" value="ODADCRBXLASE"/>
</dbReference>
<accession>A0ABU2JES4</accession>
<dbReference type="InterPro" id="IPR029066">
    <property type="entry name" value="PLP-binding_barrel"/>
</dbReference>
<name>A0ABU2JES4_9ACTN</name>
<dbReference type="Pfam" id="PF02784">
    <property type="entry name" value="Orn_Arg_deC_N"/>
    <property type="match status" value="1"/>
</dbReference>
<evidence type="ECO:0000256" key="4">
    <source>
        <dbReference type="SAM" id="MobiDB-lite"/>
    </source>
</evidence>
<evidence type="ECO:0000313" key="7">
    <source>
        <dbReference type="EMBL" id="MDT0263437.1"/>
    </source>
</evidence>
<dbReference type="Proteomes" id="UP001183176">
    <property type="component" value="Unassembled WGS sequence"/>
</dbReference>
<proteinExistence type="inferred from homology"/>
<keyword evidence="2" id="KW-0663">Pyridoxal phosphate</keyword>
<dbReference type="Gene3D" id="2.40.37.10">
    <property type="entry name" value="Lyase, Ornithine Decarboxylase, Chain A, domain 1"/>
    <property type="match status" value="1"/>
</dbReference>
<protein>
    <submittedName>
        <fullName evidence="7">Type III PLP-dependent enzyme</fullName>
    </submittedName>
</protein>
<reference evidence="8" key="1">
    <citation type="submission" date="2023-07" db="EMBL/GenBank/DDBJ databases">
        <title>30 novel species of actinomycetes from the DSMZ collection.</title>
        <authorList>
            <person name="Nouioui I."/>
        </authorList>
    </citation>
    <scope>NUCLEOTIDE SEQUENCE [LARGE SCALE GENOMIC DNA]</scope>
    <source>
        <strain evidence="8">DSM 44399</strain>
    </source>
</reference>
<sequence length="440" mass="45963">MSVDLVQDDIRLALEHVDPPFYVYSLDEVRAAYRQLRAVLPEPSRILYSLKANPHPDLVRALIEEGAGVEICSTGELDATHEADVPPDLVLYTGPGKRDAEVEAAIAGGVTRFSVDSLAGLRQIDVVARCHGVRAECLVRLNDSVSAPGQGLAMTGRASQFGADIAVLQAQSAEFQPYCTGGQSRSGASIVGLHVYQGSNLDSEDALVAQFDAALTTCRRAATALRLDPAVIDVGGGFGAPYARLGDRPPLSMLADRLAALLDHHFPGWHGGAPTVIFESGRYLAGRCGQLVTRVADVKISHDTPVVVLESGINHLGGMSGLRRLPPIAPDVVAAGAARESVTTSTLVAGPLCTPLDSWTRSAELPPLSRGDLVSVPNVGAYGLSASLVGFLSHPCPAEVVLEGGSVVSVSRVDLSRNPLPRSRATAAPVSGSDTAVDAL</sequence>
<comment type="similarity">
    <text evidence="3">Belongs to the Orn/Lys/Arg decarboxylase class-II family.</text>
</comment>
<evidence type="ECO:0000313" key="8">
    <source>
        <dbReference type="Proteomes" id="UP001183176"/>
    </source>
</evidence>
<evidence type="ECO:0000256" key="3">
    <source>
        <dbReference type="RuleBase" id="RU003737"/>
    </source>
</evidence>
<gene>
    <name evidence="7" type="ORF">RM423_18805</name>
</gene>
<dbReference type="Gene3D" id="3.20.20.10">
    <property type="entry name" value="Alanine racemase"/>
    <property type="match status" value="1"/>
</dbReference>
<evidence type="ECO:0000256" key="2">
    <source>
        <dbReference type="ARBA" id="ARBA00022898"/>
    </source>
</evidence>
<feature type="region of interest" description="Disordered" evidence="4">
    <location>
        <begin position="421"/>
        <end position="440"/>
    </location>
</feature>
<dbReference type="InterPro" id="IPR022643">
    <property type="entry name" value="De-COase2_C"/>
</dbReference>
<dbReference type="SUPFAM" id="SSF50621">
    <property type="entry name" value="Alanine racemase C-terminal domain-like"/>
    <property type="match status" value="1"/>
</dbReference>
<dbReference type="Pfam" id="PF00278">
    <property type="entry name" value="Orn_DAP_Arg_deC"/>
    <property type="match status" value="1"/>
</dbReference>
<evidence type="ECO:0000256" key="1">
    <source>
        <dbReference type="ARBA" id="ARBA00001933"/>
    </source>
</evidence>
<dbReference type="PRINTS" id="PR01182">
    <property type="entry name" value="ORNDCRBXLASE"/>
</dbReference>
<dbReference type="PANTHER" id="PTHR43727">
    <property type="entry name" value="DIAMINOPIMELATE DECARBOXYLASE"/>
    <property type="match status" value="1"/>
</dbReference>
<dbReference type="InterPro" id="IPR000183">
    <property type="entry name" value="Orn/DAP/Arg_de-COase"/>
</dbReference>